<feature type="domain" description="FAD-dependent oxidoreductase 2 FAD-binding" evidence="10">
    <location>
        <begin position="381"/>
        <end position="422"/>
    </location>
</feature>
<keyword evidence="4" id="KW-0274">FAD</keyword>
<dbReference type="SUPFAM" id="SSF46977">
    <property type="entry name" value="Succinate dehydrogenase/fumarate reductase flavoprotein C-terminal domain"/>
    <property type="match status" value="1"/>
</dbReference>
<dbReference type="SUPFAM" id="SSF51905">
    <property type="entry name" value="FAD/NAD(P)-binding domain"/>
    <property type="match status" value="1"/>
</dbReference>
<evidence type="ECO:0000256" key="1">
    <source>
        <dbReference type="ARBA" id="ARBA00001974"/>
    </source>
</evidence>
<comment type="cofactor">
    <cofactor evidence="1">
        <name>FAD</name>
        <dbReference type="ChEBI" id="CHEBI:57692"/>
    </cofactor>
</comment>
<comment type="catalytic activity">
    <reaction evidence="8">
        <text>L-aspartate + O2 = iminosuccinate + H2O2</text>
        <dbReference type="Rhea" id="RHEA:25876"/>
        <dbReference type="ChEBI" id="CHEBI:15379"/>
        <dbReference type="ChEBI" id="CHEBI:16240"/>
        <dbReference type="ChEBI" id="CHEBI:29991"/>
        <dbReference type="ChEBI" id="CHEBI:77875"/>
        <dbReference type="EC" id="1.4.3.16"/>
    </reaction>
    <physiologicalReaction direction="left-to-right" evidence="8">
        <dbReference type="Rhea" id="RHEA:25877"/>
    </physiologicalReaction>
</comment>
<dbReference type="EMBL" id="LSCR01000001">
    <property type="protein sequence ID" value="KXB35636.1"/>
    <property type="molecule type" value="Genomic_DNA"/>
</dbReference>
<evidence type="ECO:0000256" key="5">
    <source>
        <dbReference type="ARBA" id="ARBA00023002"/>
    </source>
</evidence>
<dbReference type="PANTHER" id="PTHR42716:SF2">
    <property type="entry name" value="L-ASPARTATE OXIDASE, CHLOROPLASTIC"/>
    <property type="match status" value="1"/>
</dbReference>
<evidence type="ECO:0000256" key="3">
    <source>
        <dbReference type="ARBA" id="ARBA00022630"/>
    </source>
</evidence>
<comment type="function">
    <text evidence="6">Catalyzes the oxidation of L-aspartate to iminoaspartate, the first step in the de novo biosynthesis of NAD(+).</text>
</comment>
<evidence type="ECO:0000256" key="7">
    <source>
        <dbReference type="ARBA" id="ARBA00030386"/>
    </source>
</evidence>
<evidence type="ECO:0000256" key="2">
    <source>
        <dbReference type="ARBA" id="ARBA00021901"/>
    </source>
</evidence>
<keyword evidence="5" id="KW-0560">Oxidoreductase</keyword>
<dbReference type="GO" id="GO:0008734">
    <property type="term" value="F:L-aspartate oxidase activity"/>
    <property type="evidence" value="ECO:0007669"/>
    <property type="project" value="UniProtKB-EC"/>
</dbReference>
<comment type="caution">
    <text evidence="12">The sequence shown here is derived from an EMBL/GenBank/DDBJ whole genome shotgun (WGS) entry which is preliminary data.</text>
</comment>
<dbReference type="InterPro" id="IPR037099">
    <property type="entry name" value="Fum_R/Succ_DH_flav-like_C_sf"/>
</dbReference>
<keyword evidence="3" id="KW-0285">Flavoprotein</keyword>
<evidence type="ECO:0000256" key="6">
    <source>
        <dbReference type="ARBA" id="ARBA00029426"/>
    </source>
</evidence>
<dbReference type="Gene3D" id="3.50.50.60">
    <property type="entry name" value="FAD/NAD(P)-binding domain"/>
    <property type="match status" value="2"/>
</dbReference>
<keyword evidence="13" id="KW-1185">Reference proteome</keyword>
<feature type="domain" description="FAD-dependent oxidoreductase 2 FAD-binding" evidence="10">
    <location>
        <begin position="1"/>
        <end position="250"/>
    </location>
</feature>
<dbReference type="STRING" id="1393034.HMPREF3192_00041"/>
<dbReference type="AlphaFoldDB" id="A0A133XXG1"/>
<sequence length="607" mass="66102">MGSGIAGCVAAIAAAQAGARVALCCAGKLFGGSSFFEGTWGLGLIAPENTADEQDLCQTITKVGEGVVDKDLVCCFVHNIAPTLEWLQHDCHVSLRHASKGKTQQRDYLPCFDHKHRAWYGLEHDVLKTGFEQQFSLLSIECYAHLSLVDIQTCSNDDADDDTSDGNGASGTDNTSGEKICGVELYDLIGKRFVHFACSSVVLATGGFGGLFSPTLTQPDVLSVAHSIALIRGANLVNTEFMQFMPCIVKPVRGLIFNEKTFKYAHLSAGAGEIRDESETRSSSETQLEPQTQDGEGGNALYDPLHDARLLDQRSEHGPFSARLDDAAIDLAIDGSTTRTAQVHYELPVQLPEFMQTYFSWLQTTAQVKPGDPLEIALWPHASSGGLLIDTQARCVGGPTGLYAAGECCGGMHGADRLGGLSSANGLVFGRIAGAAAAAHARVIAHAQTAMQKQMQKLPDRVLPQRARAQQYLQQIRKCMQRYAGIRRCAEELQHAQSTLEKLRAQMNASLVPADQASIDQASVEQTSAGEHPTKHINELRYDTILCYNLLQEALLVLHAMSWRAESRGSHYRSDIPHKLKRFEGMQKVFLDPRDHAIIRSELLDRA</sequence>
<dbReference type="Pfam" id="PF00890">
    <property type="entry name" value="FAD_binding_2"/>
    <property type="match status" value="2"/>
</dbReference>
<dbReference type="Pfam" id="PF02910">
    <property type="entry name" value="Succ_DH_flav_C"/>
    <property type="match status" value="1"/>
</dbReference>
<dbReference type="GO" id="GO:0009435">
    <property type="term" value="P:NAD+ biosynthetic process"/>
    <property type="evidence" value="ECO:0007669"/>
    <property type="project" value="InterPro"/>
</dbReference>
<reference evidence="13" key="1">
    <citation type="submission" date="2016-01" db="EMBL/GenBank/DDBJ databases">
        <authorList>
            <person name="Mitreva M."/>
            <person name="Pepin K.H."/>
            <person name="Mihindukulasuriya K.A."/>
            <person name="Fulton R."/>
            <person name="Fronick C."/>
            <person name="O'Laughlin M."/>
            <person name="Miner T."/>
            <person name="Herter B."/>
            <person name="Rosa B.A."/>
            <person name="Cordes M."/>
            <person name="Tomlinson C."/>
            <person name="Wollam A."/>
            <person name="Palsikar V.B."/>
            <person name="Mardis E.R."/>
            <person name="Wilson R.K."/>
        </authorList>
    </citation>
    <scope>NUCLEOTIDE SEQUENCE [LARGE SCALE GENOMIC DNA]</scope>
    <source>
        <strain evidence="13">DNF00019</strain>
    </source>
</reference>
<organism evidence="12 13">
    <name type="scientific">Atopobium deltae</name>
    <dbReference type="NCBI Taxonomy" id="1393034"/>
    <lineage>
        <taxon>Bacteria</taxon>
        <taxon>Bacillati</taxon>
        <taxon>Actinomycetota</taxon>
        <taxon>Coriobacteriia</taxon>
        <taxon>Coriobacteriales</taxon>
        <taxon>Atopobiaceae</taxon>
        <taxon>Atopobium</taxon>
    </lineage>
</organism>
<evidence type="ECO:0000313" key="12">
    <source>
        <dbReference type="EMBL" id="KXB35636.1"/>
    </source>
</evidence>
<evidence type="ECO:0000313" key="13">
    <source>
        <dbReference type="Proteomes" id="UP000070675"/>
    </source>
</evidence>
<dbReference type="InterPro" id="IPR003953">
    <property type="entry name" value="FAD-dep_OxRdtase_2_FAD-bd"/>
</dbReference>
<dbReference type="Gene3D" id="1.20.58.100">
    <property type="entry name" value="Fumarate reductase/succinate dehydrogenase flavoprotein-like, C-terminal domain"/>
    <property type="match status" value="1"/>
</dbReference>
<feature type="compositionally biased region" description="Basic and acidic residues" evidence="9">
    <location>
        <begin position="273"/>
        <end position="282"/>
    </location>
</feature>
<evidence type="ECO:0000256" key="4">
    <source>
        <dbReference type="ARBA" id="ARBA00022827"/>
    </source>
</evidence>
<dbReference type="Proteomes" id="UP000070675">
    <property type="component" value="Unassembled WGS sequence"/>
</dbReference>
<dbReference type="InterPro" id="IPR036188">
    <property type="entry name" value="FAD/NAD-bd_sf"/>
</dbReference>
<dbReference type="PATRIC" id="fig|1393034.3.peg.37"/>
<proteinExistence type="predicted"/>
<evidence type="ECO:0000259" key="10">
    <source>
        <dbReference type="Pfam" id="PF00890"/>
    </source>
</evidence>
<dbReference type="InterPro" id="IPR015939">
    <property type="entry name" value="Fum_Rdtase/Succ_DH_flav-like_C"/>
</dbReference>
<evidence type="ECO:0000256" key="9">
    <source>
        <dbReference type="SAM" id="MobiDB-lite"/>
    </source>
</evidence>
<dbReference type="InterPro" id="IPR005288">
    <property type="entry name" value="NadB"/>
</dbReference>
<protein>
    <recommendedName>
        <fullName evidence="2">L-aspartate oxidase</fullName>
    </recommendedName>
    <alternativeName>
        <fullName evidence="7">Quinolinate synthase B</fullName>
    </alternativeName>
</protein>
<evidence type="ECO:0000256" key="8">
    <source>
        <dbReference type="ARBA" id="ARBA00048305"/>
    </source>
</evidence>
<evidence type="ECO:0000259" key="11">
    <source>
        <dbReference type="Pfam" id="PF02910"/>
    </source>
</evidence>
<accession>A0A133XXG1</accession>
<name>A0A133XXG1_9ACTN</name>
<dbReference type="PANTHER" id="PTHR42716">
    <property type="entry name" value="L-ASPARTATE OXIDASE"/>
    <property type="match status" value="1"/>
</dbReference>
<feature type="region of interest" description="Disordered" evidence="9">
    <location>
        <begin position="273"/>
        <end position="303"/>
    </location>
</feature>
<gene>
    <name evidence="12" type="ORF">HMPREF3192_00041</name>
</gene>
<feature type="domain" description="Fumarate reductase/succinate dehydrogenase flavoprotein-like C-terminal" evidence="11">
    <location>
        <begin position="474"/>
        <end position="578"/>
    </location>
</feature>